<accession>A0A9E7QZE3</accession>
<proteinExistence type="predicted"/>
<evidence type="ECO:0000256" key="1">
    <source>
        <dbReference type="SAM" id="MobiDB-lite"/>
    </source>
</evidence>
<feature type="compositionally biased region" description="Basic and acidic residues" evidence="1">
    <location>
        <begin position="734"/>
        <end position="743"/>
    </location>
</feature>
<dbReference type="Gene3D" id="2.60.40.10">
    <property type="entry name" value="Immunoglobulins"/>
    <property type="match status" value="1"/>
</dbReference>
<feature type="region of interest" description="Disordered" evidence="1">
    <location>
        <begin position="1433"/>
        <end position="1457"/>
    </location>
</feature>
<sequence>MFQDPETFAGAGIGIATGTQPIGAAPALDPGIHLRWASAPHRGVPRYGTYLFRRRSSEGRTKPVGIDTETGQQYVAGTESDFGSLAGAGSTTTGTGPFGWIEVTFTDRSYITAVDVLFTGGQSGETTLTTFTDERAVDTATVGPGPVGRQTVKLTGQYVTSFRVEGDFGLLLDVRLHSTAESLSTGWDFLSGADPLSLPLAHDDYPCVSAPATLDEARSLARDRIAYGSPDRYAAASTATPATGTAAVANGSPLVAGAGTNWSANRAGEVFHVDGDDDAYTVLSVLASDRLLLSRPYAGATDASAAYSLAPDRFGTIHDALATLVAGGPTAGGPSARATPTAVETTGTVTRTASETGVTGIGTAWDDSLEGLGLQVALHTGDMGDFTPGETTVRDVLGGYSDRLEGGILVIDGQQTRYEIAEVVSPTELTLDRPYDGPSSTSQTYTVYERAVARIDRVVSPTELELDQPHAGPTHTSGRAYRIVGSMAALGASGDETLTLAAQYPLETLSVASIDPAVAQLLGSAWVDDTVEANVAYDYLLVTDHTGYVDLLANVWNVDAGDPVDFREFVGDVVVAAEYDLVDAYLLSNLEQGDTDPPAPAAPTDVRAYDLPPSTATGTDHDRYAAGLGWDTGHVDGHLPIDAPAAYYCWRTALGDSPGSLAPATSAYTPLSDDPVTDFLADAEPVLVANGDDGPSVPGWPTAPVHAVDGRRPPGWYSYRVTGVDLFGRHTDYSEPTTWHDPETDQPATHATHPDAPGFAVELRARLPPPRPAGVTATVLDPQDPDDADDAAAVAWWDQHGRQVALRIGWAWPAAFDAQAPDTDAFECLVELGSLNSHPGTVTAVNEGPETTRVTTTLSHTVDPTDASSPSLSPGAFAGASLSVAGATFTVVDSGGGSGLWVEVRTREGPDGPVVPQTGAECALAVPAVYDTGTATVVDGDAVVTGRDTGWRDALVGQPFRLATTGETYEVTRVDSPTRLHLDRPYETPPNRPDREAAAYAVDHPVSTDYSEHDAWTFQVDDVPIDADVTDRRTPAGDRFYETTVPAPGADGGGFDPGVGSGESPVVYANVGVNARIDTDDGSLRGDVGGPAPVARAHRDPPATPEVPPLDSSVDWATHPDYDGLAHYTVRWVRPPDGVEAHVYRTLDRTLFRVDWDRRSATDAFVLDATATEYFPPSRRGDDAAERARREAITTTLTTDLDVDTWAAAETVYLGLEPDELQTLAALPGNESAFTQLTTDPLAPADAPNVRGPDYEAGDPGPGTQPGVDGVPDEMPPGDDLCAYVDSFDGRSRNHYLYRVGAVDDAHNRAGALTYPTPPTRALDAVPPETPVVTGLVAGHPDDAEADDRRLTLRWNAVRSPDLARYRVYRTTDPDAVRDVRLMDEAATLSVPVATDGDPLVTGRSDGSTVFWTDGDRDAGVDHHYRVVAEDETGNASRASDAVAGRTFDTTPPTPPTVTAEWVRVGPNGTVQPYADPFPPDERWRPAVRVTWADGASSRVLLESGPATGPDGFAPASGWLVDTTEYLHDPGESAPYRIRVRVLDDRGRQATGDPVTVPAPGGA</sequence>
<dbReference type="InterPro" id="IPR013783">
    <property type="entry name" value="Ig-like_fold"/>
</dbReference>
<name>A0A9E7QZE3_9EURY</name>
<dbReference type="RefSeq" id="WP_260591718.1">
    <property type="nucleotide sequence ID" value="NZ_CP104003.1"/>
</dbReference>
<dbReference type="KEGG" id="ssai:N0B31_11230"/>
<feature type="region of interest" description="Disordered" evidence="1">
    <location>
        <begin position="1240"/>
        <end position="1272"/>
    </location>
</feature>
<feature type="region of interest" description="Disordered" evidence="1">
    <location>
        <begin position="1079"/>
        <end position="1112"/>
    </location>
</feature>
<feature type="region of interest" description="Disordered" evidence="1">
    <location>
        <begin position="734"/>
        <end position="755"/>
    </location>
</feature>
<gene>
    <name evidence="2" type="ORF">N0B31_11230</name>
</gene>
<dbReference type="GeneID" id="74943002"/>
<reference evidence="2" key="1">
    <citation type="submission" date="2022-09" db="EMBL/GenBank/DDBJ databases">
        <title>Diverse halophilic archaea isolated from saline environments.</title>
        <authorList>
            <person name="Cui H.-L."/>
        </authorList>
    </citation>
    <scope>NUCLEOTIDE SEQUENCE</scope>
    <source>
        <strain evidence="2">ZS-35-S2</strain>
    </source>
</reference>
<organism evidence="2 3">
    <name type="scientific">Salinirubellus salinus</name>
    <dbReference type="NCBI Taxonomy" id="1364945"/>
    <lineage>
        <taxon>Archaea</taxon>
        <taxon>Methanobacteriati</taxon>
        <taxon>Methanobacteriota</taxon>
        <taxon>Stenosarchaea group</taxon>
        <taxon>Halobacteria</taxon>
        <taxon>Halobacteriales</taxon>
        <taxon>Natronomonadaceae</taxon>
        <taxon>Salinirubellus</taxon>
    </lineage>
</organism>
<dbReference type="Proteomes" id="UP001057580">
    <property type="component" value="Chromosome"/>
</dbReference>
<evidence type="ECO:0000313" key="3">
    <source>
        <dbReference type="Proteomes" id="UP001057580"/>
    </source>
</evidence>
<protein>
    <submittedName>
        <fullName evidence="2">Uncharacterized protein</fullName>
    </submittedName>
</protein>
<dbReference type="EMBL" id="CP104003">
    <property type="protein sequence ID" value="UWM52723.1"/>
    <property type="molecule type" value="Genomic_DNA"/>
</dbReference>
<evidence type="ECO:0000313" key="2">
    <source>
        <dbReference type="EMBL" id="UWM52723.1"/>
    </source>
</evidence>
<keyword evidence="3" id="KW-1185">Reference proteome</keyword>